<comment type="caution">
    <text evidence="1">The sequence shown here is derived from an EMBL/GenBank/DDBJ whole genome shotgun (WGS) entry which is preliminary data.</text>
</comment>
<proteinExistence type="predicted"/>
<gene>
    <name evidence="1" type="ORF">K3177_14770</name>
</gene>
<keyword evidence="2" id="KW-1185">Reference proteome</keyword>
<protein>
    <submittedName>
        <fullName evidence="1">Uncharacterized protein</fullName>
    </submittedName>
</protein>
<reference evidence="1 2" key="1">
    <citation type="submission" date="2021-08" db="EMBL/GenBank/DDBJ databases">
        <title>Comparative Genomics Analysis of the Genus Qipengyuania Reveals Extensive Genetic Diversity and Metabolic Versatility, Including the Description of Fifteen Novel Species.</title>
        <authorList>
            <person name="Liu Y."/>
        </authorList>
    </citation>
    <scope>NUCLEOTIDE SEQUENCE [LARGE SCALE GENOMIC DNA]</scope>
    <source>
        <strain evidence="1 2">GH25</strain>
    </source>
</reference>
<dbReference type="RefSeq" id="WP_221598840.1">
    <property type="nucleotide sequence ID" value="NZ_JAIGNQ010000004.1"/>
</dbReference>
<name>A0ABS7JK46_9SPHN</name>
<dbReference type="Proteomes" id="UP000776651">
    <property type="component" value="Unassembled WGS sequence"/>
</dbReference>
<dbReference type="EMBL" id="JAIGNQ010000004">
    <property type="protein sequence ID" value="MBX7489769.1"/>
    <property type="molecule type" value="Genomic_DNA"/>
</dbReference>
<organism evidence="1 2">
    <name type="scientific">Qipengyuania pacifica</name>
    <dbReference type="NCBI Taxonomy" id="2860199"/>
    <lineage>
        <taxon>Bacteria</taxon>
        <taxon>Pseudomonadati</taxon>
        <taxon>Pseudomonadota</taxon>
        <taxon>Alphaproteobacteria</taxon>
        <taxon>Sphingomonadales</taxon>
        <taxon>Erythrobacteraceae</taxon>
        <taxon>Qipengyuania</taxon>
    </lineage>
</organism>
<accession>A0ABS7JK46</accession>
<sequence>MSSSRILIESAPVQKIEFLDDQMDAGATWANACRHEEAFRNVLRRMGFEQSFPMDLTGGYGFKNIAVSVLDCQQTSGFGPRLLLPIDSQSEPDEPSIEATLARSIGLMLADAEMYDRIWMDTYSDLQSRFSERPEASLERLDFVAGPHDELLLHAEFVQLRGDFSKTRSRRIASDIEELIHAVEFDLREHDRNFAALTVDGTKCFQATMTDLAFRVLKLAGLSPESGAISFELCDHPFRSVDPSLPFSGGSFYWSRGTLECSLEMQMGRCWIDGKRVMISSSFDLPATTLSSSAGRPLSTLLQIEGLEFDAIIERVQSGKGYILLEIEMPKVEFDVRAF</sequence>
<evidence type="ECO:0000313" key="2">
    <source>
        <dbReference type="Proteomes" id="UP000776651"/>
    </source>
</evidence>
<evidence type="ECO:0000313" key="1">
    <source>
        <dbReference type="EMBL" id="MBX7489769.1"/>
    </source>
</evidence>